<evidence type="ECO:0000313" key="9">
    <source>
        <dbReference type="Proteomes" id="UP000800200"/>
    </source>
</evidence>
<keyword evidence="3 7" id="KW-0808">Transferase</keyword>
<dbReference type="Pfam" id="PF00348">
    <property type="entry name" value="polyprenyl_synt"/>
    <property type="match status" value="1"/>
</dbReference>
<evidence type="ECO:0000256" key="2">
    <source>
        <dbReference type="ARBA" id="ARBA00006706"/>
    </source>
</evidence>
<evidence type="ECO:0000256" key="1">
    <source>
        <dbReference type="ARBA" id="ARBA00001946"/>
    </source>
</evidence>
<dbReference type="GO" id="GO:0046872">
    <property type="term" value="F:metal ion binding"/>
    <property type="evidence" value="ECO:0007669"/>
    <property type="project" value="UniProtKB-KW"/>
</dbReference>
<keyword evidence="9" id="KW-1185">Reference proteome</keyword>
<accession>A0A6A6EW27</accession>
<evidence type="ECO:0000256" key="5">
    <source>
        <dbReference type="ARBA" id="ARBA00022842"/>
    </source>
</evidence>
<protein>
    <submittedName>
        <fullName evidence="8">Decaprenyl-diphosphate synthase subunit 1</fullName>
    </submittedName>
</protein>
<dbReference type="InterPro" id="IPR033749">
    <property type="entry name" value="Polyprenyl_synt_CS"/>
</dbReference>
<dbReference type="EMBL" id="ML994610">
    <property type="protein sequence ID" value="KAF2195415.1"/>
    <property type="molecule type" value="Genomic_DNA"/>
</dbReference>
<comment type="similarity">
    <text evidence="2 7">Belongs to the FPP/GGPP synthase family.</text>
</comment>
<dbReference type="InterPro" id="IPR000092">
    <property type="entry name" value="Polyprenyl_synt"/>
</dbReference>
<dbReference type="Proteomes" id="UP000800200">
    <property type="component" value="Unassembled WGS sequence"/>
</dbReference>
<dbReference type="GO" id="GO:0006744">
    <property type="term" value="P:ubiquinone biosynthetic process"/>
    <property type="evidence" value="ECO:0007669"/>
    <property type="project" value="TreeGrafter"/>
</dbReference>
<dbReference type="PROSITE" id="PS00444">
    <property type="entry name" value="POLYPRENYL_SYNTHASE_2"/>
    <property type="match status" value="1"/>
</dbReference>
<dbReference type="PANTHER" id="PTHR12001">
    <property type="entry name" value="GERANYLGERANYL PYROPHOSPHATE SYNTHASE"/>
    <property type="match status" value="1"/>
</dbReference>
<gene>
    <name evidence="8" type="ORF">K469DRAFT_699012</name>
</gene>
<sequence>MTSRSTRLATSAAKHSPSRLPLCTYPSASPISPAPHVSTFYHPSRRRNQSSWAAAVSAAQTIFNHAPDSNAPISVDPFRTVAREMKFLTKNIRQLLGSGHPTLDTVAKYYTQSEGKYVRPMLVLLMSRATALTPKLRRETSTYSVNRPITSSEILTDDNPSAPDHSLTSIAHDAAYNQEESDILPSQRRLAEITELIHTASLLHDDVIDHSQSRRSAPSANIEFGNKMAVLAGDFLLGRASVALARLRDPEVTELLATVIANLVEGEFMQLKNTARDERNPVWTEDTVSYYLQKTYLKSASLISKSCRAAAILGQNTPEVVEAAYLYGKNLGLAFQLVDDMLDYTISGEELGKPAGADLELGLATAPLLFAWKDNKSLGRLVGRKFSGEGDVQRAREIVSESTGLEQTRALAQEYVDKAIQAISGFPESDAKDGLIEMCTKVMKRRK</sequence>
<evidence type="ECO:0000256" key="3">
    <source>
        <dbReference type="ARBA" id="ARBA00022679"/>
    </source>
</evidence>
<dbReference type="PANTHER" id="PTHR12001:SF69">
    <property type="entry name" value="ALL TRANS-POLYPRENYL-DIPHOSPHATE SYNTHASE PDSS1"/>
    <property type="match status" value="1"/>
</dbReference>
<keyword evidence="6" id="KW-0414">Isoprene biosynthesis</keyword>
<dbReference type="InterPro" id="IPR008949">
    <property type="entry name" value="Isoprenoid_synthase_dom_sf"/>
</dbReference>
<organism evidence="8 9">
    <name type="scientific">Zopfia rhizophila CBS 207.26</name>
    <dbReference type="NCBI Taxonomy" id="1314779"/>
    <lineage>
        <taxon>Eukaryota</taxon>
        <taxon>Fungi</taxon>
        <taxon>Dikarya</taxon>
        <taxon>Ascomycota</taxon>
        <taxon>Pezizomycotina</taxon>
        <taxon>Dothideomycetes</taxon>
        <taxon>Dothideomycetes incertae sedis</taxon>
        <taxon>Zopfiaceae</taxon>
        <taxon>Zopfia</taxon>
    </lineage>
</organism>
<keyword evidence="5" id="KW-0460">Magnesium</keyword>
<dbReference type="CDD" id="cd00685">
    <property type="entry name" value="Trans_IPPS_HT"/>
    <property type="match status" value="1"/>
</dbReference>
<evidence type="ECO:0000313" key="8">
    <source>
        <dbReference type="EMBL" id="KAF2195415.1"/>
    </source>
</evidence>
<dbReference type="GO" id="GO:0043386">
    <property type="term" value="P:mycotoxin biosynthetic process"/>
    <property type="evidence" value="ECO:0007669"/>
    <property type="project" value="UniProtKB-ARBA"/>
</dbReference>
<dbReference type="OrthoDB" id="9927103at2759"/>
<dbReference type="GO" id="GO:0008299">
    <property type="term" value="P:isoprenoid biosynthetic process"/>
    <property type="evidence" value="ECO:0007669"/>
    <property type="project" value="UniProtKB-KW"/>
</dbReference>
<dbReference type="SUPFAM" id="SSF48576">
    <property type="entry name" value="Terpenoid synthases"/>
    <property type="match status" value="1"/>
</dbReference>
<dbReference type="SFLD" id="SFLDS00005">
    <property type="entry name" value="Isoprenoid_Synthase_Type_I"/>
    <property type="match status" value="1"/>
</dbReference>
<evidence type="ECO:0000256" key="4">
    <source>
        <dbReference type="ARBA" id="ARBA00022723"/>
    </source>
</evidence>
<name>A0A6A6EW27_9PEZI</name>
<keyword evidence="4" id="KW-0479">Metal-binding</keyword>
<reference evidence="8" key="1">
    <citation type="journal article" date="2020" name="Stud. Mycol.">
        <title>101 Dothideomycetes genomes: a test case for predicting lifestyles and emergence of pathogens.</title>
        <authorList>
            <person name="Haridas S."/>
            <person name="Albert R."/>
            <person name="Binder M."/>
            <person name="Bloem J."/>
            <person name="Labutti K."/>
            <person name="Salamov A."/>
            <person name="Andreopoulos B."/>
            <person name="Baker S."/>
            <person name="Barry K."/>
            <person name="Bills G."/>
            <person name="Bluhm B."/>
            <person name="Cannon C."/>
            <person name="Castanera R."/>
            <person name="Culley D."/>
            <person name="Daum C."/>
            <person name="Ezra D."/>
            <person name="Gonzalez J."/>
            <person name="Henrissat B."/>
            <person name="Kuo A."/>
            <person name="Liang C."/>
            <person name="Lipzen A."/>
            <person name="Lutzoni F."/>
            <person name="Magnuson J."/>
            <person name="Mondo S."/>
            <person name="Nolan M."/>
            <person name="Ohm R."/>
            <person name="Pangilinan J."/>
            <person name="Park H.-J."/>
            <person name="Ramirez L."/>
            <person name="Alfaro M."/>
            <person name="Sun H."/>
            <person name="Tritt A."/>
            <person name="Yoshinaga Y."/>
            <person name="Zwiers L.-H."/>
            <person name="Turgeon B."/>
            <person name="Goodwin S."/>
            <person name="Spatafora J."/>
            <person name="Crous P."/>
            <person name="Grigoriev I."/>
        </authorList>
    </citation>
    <scope>NUCLEOTIDE SEQUENCE</scope>
    <source>
        <strain evidence="8">CBS 207.26</strain>
    </source>
</reference>
<dbReference type="GO" id="GO:0004659">
    <property type="term" value="F:prenyltransferase activity"/>
    <property type="evidence" value="ECO:0007669"/>
    <property type="project" value="InterPro"/>
</dbReference>
<dbReference type="GO" id="GO:1990234">
    <property type="term" value="C:transferase complex"/>
    <property type="evidence" value="ECO:0007669"/>
    <property type="project" value="TreeGrafter"/>
</dbReference>
<dbReference type="AlphaFoldDB" id="A0A6A6EW27"/>
<proteinExistence type="inferred from homology"/>
<comment type="cofactor">
    <cofactor evidence="1">
        <name>Mg(2+)</name>
        <dbReference type="ChEBI" id="CHEBI:18420"/>
    </cofactor>
</comment>
<evidence type="ECO:0000256" key="6">
    <source>
        <dbReference type="ARBA" id="ARBA00023229"/>
    </source>
</evidence>
<dbReference type="Gene3D" id="1.10.600.10">
    <property type="entry name" value="Farnesyl Diphosphate Synthase"/>
    <property type="match status" value="1"/>
</dbReference>
<evidence type="ECO:0000256" key="7">
    <source>
        <dbReference type="RuleBase" id="RU004466"/>
    </source>
</evidence>
<dbReference type="GO" id="GO:0046165">
    <property type="term" value="P:alcohol biosynthetic process"/>
    <property type="evidence" value="ECO:0007669"/>
    <property type="project" value="UniProtKB-ARBA"/>
</dbReference>